<evidence type="ECO:0000313" key="1">
    <source>
        <dbReference type="EMBL" id="MBW99780.1"/>
    </source>
</evidence>
<dbReference type="AlphaFoldDB" id="A0A2P2K243"/>
<sequence length="47" mass="5396">MTPLFVLEDMKSFSSKFLILPPFFLDQTSLSLFLSAAPKESFDFFQS</sequence>
<name>A0A2P2K243_RHIMU</name>
<proteinExistence type="predicted"/>
<protein>
    <submittedName>
        <fullName evidence="1">Protein binding protein</fullName>
    </submittedName>
</protein>
<dbReference type="EMBL" id="GGEC01019296">
    <property type="protein sequence ID" value="MBW99779.1"/>
    <property type="molecule type" value="Transcribed_RNA"/>
</dbReference>
<accession>A0A2P2K243</accession>
<organism evidence="1">
    <name type="scientific">Rhizophora mucronata</name>
    <name type="common">Asiatic mangrove</name>
    <dbReference type="NCBI Taxonomy" id="61149"/>
    <lineage>
        <taxon>Eukaryota</taxon>
        <taxon>Viridiplantae</taxon>
        <taxon>Streptophyta</taxon>
        <taxon>Embryophyta</taxon>
        <taxon>Tracheophyta</taxon>
        <taxon>Spermatophyta</taxon>
        <taxon>Magnoliopsida</taxon>
        <taxon>eudicotyledons</taxon>
        <taxon>Gunneridae</taxon>
        <taxon>Pentapetalae</taxon>
        <taxon>rosids</taxon>
        <taxon>fabids</taxon>
        <taxon>Malpighiales</taxon>
        <taxon>Rhizophoraceae</taxon>
        <taxon>Rhizophora</taxon>
    </lineage>
</organism>
<reference evidence="1" key="1">
    <citation type="submission" date="2018-02" db="EMBL/GenBank/DDBJ databases">
        <title>Rhizophora mucronata_Transcriptome.</title>
        <authorList>
            <person name="Meera S.P."/>
            <person name="Sreeshan A."/>
            <person name="Augustine A."/>
        </authorList>
    </citation>
    <scope>NUCLEOTIDE SEQUENCE</scope>
    <source>
        <tissue evidence="1">Leaf</tissue>
    </source>
</reference>
<dbReference type="EMBL" id="GGEC01019297">
    <property type="protein sequence ID" value="MBW99780.1"/>
    <property type="molecule type" value="Transcribed_RNA"/>
</dbReference>